<dbReference type="CDD" id="cd00093">
    <property type="entry name" value="HTH_XRE"/>
    <property type="match status" value="1"/>
</dbReference>
<evidence type="ECO:0000313" key="4">
    <source>
        <dbReference type="Proteomes" id="UP001055337"/>
    </source>
</evidence>
<dbReference type="EMBL" id="CP092362">
    <property type="protein sequence ID" value="ULN41597.1"/>
    <property type="molecule type" value="Genomic_DNA"/>
</dbReference>
<proteinExistence type="predicted"/>
<reference evidence="3" key="1">
    <citation type="submission" date="2022-08" db="EMBL/GenBank/DDBJ databases">
        <title>Whole genome sequencing of non-tuberculosis mycobacteria type-strains.</title>
        <authorList>
            <person name="Igarashi Y."/>
            <person name="Osugi A."/>
            <person name="Mitarai S."/>
        </authorList>
    </citation>
    <scope>NUCLEOTIDE SEQUENCE</scope>
    <source>
        <strain evidence="3">JCM 16369</strain>
    </source>
</reference>
<keyword evidence="4" id="KW-1185">Reference proteome</keyword>
<dbReference type="Gene3D" id="1.10.260.40">
    <property type="entry name" value="lambda repressor-like DNA-binding domains"/>
    <property type="match status" value="1"/>
</dbReference>
<dbReference type="SUPFAM" id="SSF47413">
    <property type="entry name" value="lambda repressor-like DNA-binding domains"/>
    <property type="match status" value="1"/>
</dbReference>
<feature type="region of interest" description="Disordered" evidence="1">
    <location>
        <begin position="195"/>
        <end position="226"/>
    </location>
</feature>
<dbReference type="PROSITE" id="PS50943">
    <property type="entry name" value="HTH_CROC1"/>
    <property type="match status" value="1"/>
</dbReference>
<evidence type="ECO:0000256" key="1">
    <source>
        <dbReference type="SAM" id="MobiDB-lite"/>
    </source>
</evidence>
<sequence>MTVTRPLAEVVGANCKRWRNQIGLTQDKFAEFARMVGLRWTASAVGDFEAGRSSPSLATVIAVAVALQIAFGRTASLNSDDEFVGVLLDIDARSAPTLADIVGTEVDWIDVNGVLRPPAEDLFKLFRGGVVHGYGGPTEEEWDGIDEVAERGRQFRADLVAHAGVADKRMARQIGISVSDLMVRSIRLWGRTFSEERDQRAGPDANQQKKGRITREMRAELERGSS</sequence>
<dbReference type="InterPro" id="IPR001387">
    <property type="entry name" value="Cro/C1-type_HTH"/>
</dbReference>
<protein>
    <submittedName>
        <fullName evidence="3">Helix-turn-helix transcriptional regulator</fullName>
    </submittedName>
</protein>
<evidence type="ECO:0000259" key="2">
    <source>
        <dbReference type="PROSITE" id="PS50943"/>
    </source>
</evidence>
<dbReference type="Proteomes" id="UP001055337">
    <property type="component" value="Chromosome"/>
</dbReference>
<feature type="domain" description="HTH cro/C1-type" evidence="2">
    <location>
        <begin position="16"/>
        <end position="74"/>
    </location>
</feature>
<evidence type="ECO:0000313" key="3">
    <source>
        <dbReference type="EMBL" id="ULN41597.1"/>
    </source>
</evidence>
<accession>A0ABY3TRL6</accession>
<name>A0ABY3TRL6_9MYCO</name>
<gene>
    <name evidence="3" type="ORF">MI149_00060</name>
</gene>
<dbReference type="Pfam" id="PF01381">
    <property type="entry name" value="HTH_3"/>
    <property type="match status" value="1"/>
</dbReference>
<dbReference type="InterPro" id="IPR010982">
    <property type="entry name" value="Lambda_DNA-bd_dom_sf"/>
</dbReference>
<dbReference type="RefSeq" id="WP_240178148.1">
    <property type="nucleotide sequence ID" value="NZ_CP092362.2"/>
</dbReference>
<organism evidence="3 4">
    <name type="scientific">Mycolicibacterium crocinum</name>
    <dbReference type="NCBI Taxonomy" id="388459"/>
    <lineage>
        <taxon>Bacteria</taxon>
        <taxon>Bacillati</taxon>
        <taxon>Actinomycetota</taxon>
        <taxon>Actinomycetes</taxon>
        <taxon>Mycobacteriales</taxon>
        <taxon>Mycobacteriaceae</taxon>
        <taxon>Mycolicibacterium</taxon>
    </lineage>
</organism>
<feature type="compositionally biased region" description="Basic and acidic residues" evidence="1">
    <location>
        <begin position="213"/>
        <end position="226"/>
    </location>
</feature>